<name>A0A2P2L4M8_RHIMU</name>
<dbReference type="AlphaFoldDB" id="A0A2P2L4M8"/>
<proteinExistence type="predicted"/>
<organism evidence="1">
    <name type="scientific">Rhizophora mucronata</name>
    <name type="common">Asiatic mangrove</name>
    <dbReference type="NCBI Taxonomy" id="61149"/>
    <lineage>
        <taxon>Eukaryota</taxon>
        <taxon>Viridiplantae</taxon>
        <taxon>Streptophyta</taxon>
        <taxon>Embryophyta</taxon>
        <taxon>Tracheophyta</taxon>
        <taxon>Spermatophyta</taxon>
        <taxon>Magnoliopsida</taxon>
        <taxon>eudicotyledons</taxon>
        <taxon>Gunneridae</taxon>
        <taxon>Pentapetalae</taxon>
        <taxon>rosids</taxon>
        <taxon>fabids</taxon>
        <taxon>Malpighiales</taxon>
        <taxon>Rhizophoraceae</taxon>
        <taxon>Rhizophora</taxon>
    </lineage>
</organism>
<protein>
    <submittedName>
        <fullName evidence="1">Uncharacterized protein</fullName>
    </submittedName>
</protein>
<dbReference type="EMBL" id="GGEC01032454">
    <property type="protein sequence ID" value="MBX12938.1"/>
    <property type="molecule type" value="Transcribed_RNA"/>
</dbReference>
<sequence>MHMVSKHTEELRELIPTHINKEADGNSNFIYPDEYQKSTTELLHTTLNLPKSHCVKENDLHVN</sequence>
<reference evidence="1" key="1">
    <citation type="submission" date="2018-02" db="EMBL/GenBank/DDBJ databases">
        <title>Rhizophora mucronata_Transcriptome.</title>
        <authorList>
            <person name="Meera S.P."/>
            <person name="Sreeshan A."/>
            <person name="Augustine A."/>
        </authorList>
    </citation>
    <scope>NUCLEOTIDE SEQUENCE</scope>
    <source>
        <tissue evidence="1">Leaf</tissue>
    </source>
</reference>
<evidence type="ECO:0000313" key="1">
    <source>
        <dbReference type="EMBL" id="MBX12938.1"/>
    </source>
</evidence>
<accession>A0A2P2L4M8</accession>